<proteinExistence type="predicted"/>
<protein>
    <submittedName>
        <fullName evidence="1">Uncharacterized protein</fullName>
    </submittedName>
</protein>
<name>A0A443IMC0_9BACI</name>
<dbReference type="EMBL" id="QYTU02000034">
    <property type="protein sequence ID" value="RWR06767.1"/>
    <property type="molecule type" value="Genomic_DNA"/>
</dbReference>
<evidence type="ECO:0000313" key="2">
    <source>
        <dbReference type="Proteomes" id="UP000273811"/>
    </source>
</evidence>
<gene>
    <name evidence="1" type="ORF">D4N35_013945</name>
</gene>
<comment type="caution">
    <text evidence="1">The sequence shown here is derived from an EMBL/GenBank/DDBJ whole genome shotgun (WGS) entry which is preliminary data.</text>
</comment>
<reference evidence="1" key="1">
    <citation type="submission" date="2018-12" db="EMBL/GenBank/DDBJ databases">
        <authorList>
            <person name="Sun L."/>
            <person name="Chen Z."/>
        </authorList>
    </citation>
    <scope>NUCLEOTIDE SEQUENCE [LARGE SCALE GENOMIC DNA]</scope>
    <source>
        <strain evidence="1">DSM 16012</strain>
    </source>
</reference>
<evidence type="ECO:0000313" key="1">
    <source>
        <dbReference type="EMBL" id="RWR06767.1"/>
    </source>
</evidence>
<sequence length="76" mass="8795">MTNFKTVGTWWADKDIELVEIDGKVYALNGWNGEKHTDCWECVGEDKMEASEERYEITPITEEVEGEFETVGYEVI</sequence>
<dbReference type="AlphaFoldDB" id="A0A443IMC0"/>
<dbReference type="OrthoDB" id="5359539at2"/>
<dbReference type="Proteomes" id="UP000273811">
    <property type="component" value="Unassembled WGS sequence"/>
</dbReference>
<keyword evidence="2" id="KW-1185">Reference proteome</keyword>
<organism evidence="1 2">
    <name type="scientific">Siminovitchia fortis</name>
    <dbReference type="NCBI Taxonomy" id="254758"/>
    <lineage>
        <taxon>Bacteria</taxon>
        <taxon>Bacillati</taxon>
        <taxon>Bacillota</taxon>
        <taxon>Bacilli</taxon>
        <taxon>Bacillales</taxon>
        <taxon>Bacillaceae</taxon>
        <taxon>Siminovitchia</taxon>
    </lineage>
</organism>
<accession>A0A443IMC0</accession>